<reference evidence="12 13" key="1">
    <citation type="submission" date="2019-05" db="EMBL/GenBank/DDBJ databases">
        <title>Burkholderia sp. DHOD12, isolated from subtropical forest soil.</title>
        <authorList>
            <person name="Gao Z.-H."/>
            <person name="Qiu L.-H."/>
        </authorList>
    </citation>
    <scope>NUCLEOTIDE SEQUENCE [LARGE SCALE GENOMIC DNA]</scope>
    <source>
        <strain evidence="12 13">DHOD12</strain>
    </source>
</reference>
<evidence type="ECO:0000256" key="5">
    <source>
        <dbReference type="ARBA" id="ARBA00022519"/>
    </source>
</evidence>
<accession>A0A4V1EHV2</accession>
<evidence type="ECO:0000256" key="1">
    <source>
        <dbReference type="ARBA" id="ARBA00004377"/>
    </source>
</evidence>
<comment type="subunit">
    <text evidence="9">Type II secretion is composed of four main components: the outer membrane complex, the inner membrane complex, the cytoplasmic secretion ATPase and the periplasm-spanning pseudopilus.</text>
</comment>
<dbReference type="NCBIfam" id="TIGR01707">
    <property type="entry name" value="gspI"/>
    <property type="match status" value="1"/>
</dbReference>
<dbReference type="Pfam" id="PF02501">
    <property type="entry name" value="T2SSI"/>
    <property type="match status" value="1"/>
</dbReference>
<dbReference type="Gene3D" id="3.30.1300.30">
    <property type="entry name" value="GSPII I/J protein-like"/>
    <property type="match status" value="1"/>
</dbReference>
<feature type="domain" description="Type II secretion system protein GspI C-terminal" evidence="11">
    <location>
        <begin position="68"/>
        <end position="145"/>
    </location>
</feature>
<comment type="PTM">
    <text evidence="9">Cleaved by prepilin peptidase.</text>
</comment>
<evidence type="ECO:0000256" key="6">
    <source>
        <dbReference type="ARBA" id="ARBA00022692"/>
    </source>
</evidence>
<evidence type="ECO:0000256" key="9">
    <source>
        <dbReference type="RuleBase" id="RU368030"/>
    </source>
</evidence>
<comment type="subcellular location">
    <subcellularLocation>
        <location evidence="1 9">Cell inner membrane</location>
        <topology evidence="1 9">Single-pass membrane protein</topology>
    </subcellularLocation>
</comment>
<dbReference type="GO" id="GO:0015628">
    <property type="term" value="P:protein secretion by the type II secretion system"/>
    <property type="evidence" value="ECO:0007669"/>
    <property type="project" value="UniProtKB-UniRule"/>
</dbReference>
<sequence>MKHRMAPPAGRTPGGLAPDGRTPGAPAPDGRTPGFTMIEVLVALAIIAVALAASLRAVGALAASESELHQRLLAGWSADNTLAQLYLAHTWPEIGTQTFDCSQGNLPLTCTQRVSSTPNPVFRRVEVSVTTPGSNGTLAQLVTVVPNETNRAL</sequence>
<name>A0A4V1EHV2_9BURK</name>
<comment type="function">
    <text evidence="9">Component of the type II secretion system required for the energy-dependent secretion of extracellular factors such as proteases and toxins from the periplasm.</text>
</comment>
<dbReference type="AlphaFoldDB" id="A0A4V1EHV2"/>
<dbReference type="KEGG" id="tvl:FAZ95_21785"/>
<keyword evidence="13" id="KW-1185">Reference proteome</keyword>
<keyword evidence="6 9" id="KW-0812">Transmembrane</keyword>
<dbReference type="GO" id="GO:0015627">
    <property type="term" value="C:type II protein secretion system complex"/>
    <property type="evidence" value="ECO:0007669"/>
    <property type="project" value="UniProtKB-UniRule"/>
</dbReference>
<dbReference type="InterPro" id="IPR045584">
    <property type="entry name" value="Pilin-like"/>
</dbReference>
<dbReference type="InterPro" id="IPR010052">
    <property type="entry name" value="T2SS_protein-GspI"/>
</dbReference>
<keyword evidence="8 9" id="KW-0472">Membrane</keyword>
<evidence type="ECO:0000259" key="11">
    <source>
        <dbReference type="Pfam" id="PF02501"/>
    </source>
</evidence>
<evidence type="ECO:0000256" key="4">
    <source>
        <dbReference type="ARBA" id="ARBA00022481"/>
    </source>
</evidence>
<keyword evidence="3" id="KW-1003">Cell membrane</keyword>
<dbReference type="InterPro" id="IPR012902">
    <property type="entry name" value="N_methyl_site"/>
</dbReference>
<protein>
    <recommendedName>
        <fullName evidence="9">Type II secretion system protein I</fullName>
        <shortName evidence="9">T2SS minor pseudopilin I</shortName>
    </recommendedName>
</protein>
<organism evidence="12 13">
    <name type="scientific">Trinickia violacea</name>
    <dbReference type="NCBI Taxonomy" id="2571746"/>
    <lineage>
        <taxon>Bacteria</taxon>
        <taxon>Pseudomonadati</taxon>
        <taxon>Pseudomonadota</taxon>
        <taxon>Betaproteobacteria</taxon>
        <taxon>Burkholderiales</taxon>
        <taxon>Burkholderiaceae</taxon>
        <taxon>Trinickia</taxon>
    </lineage>
</organism>
<evidence type="ECO:0000256" key="10">
    <source>
        <dbReference type="SAM" id="MobiDB-lite"/>
    </source>
</evidence>
<dbReference type="SUPFAM" id="SSF54523">
    <property type="entry name" value="Pili subunits"/>
    <property type="match status" value="1"/>
</dbReference>
<dbReference type="Pfam" id="PF07963">
    <property type="entry name" value="N_methyl"/>
    <property type="match status" value="1"/>
</dbReference>
<dbReference type="Proteomes" id="UP000298656">
    <property type="component" value="Chromosome 1"/>
</dbReference>
<dbReference type="PANTHER" id="PTHR38779:SF2">
    <property type="entry name" value="TYPE II SECRETION SYSTEM PROTEIN I-RELATED"/>
    <property type="match status" value="1"/>
</dbReference>
<evidence type="ECO:0000256" key="8">
    <source>
        <dbReference type="ARBA" id="ARBA00023136"/>
    </source>
</evidence>
<feature type="region of interest" description="Disordered" evidence="10">
    <location>
        <begin position="1"/>
        <end position="31"/>
    </location>
</feature>
<keyword evidence="7 9" id="KW-1133">Transmembrane helix</keyword>
<dbReference type="PANTHER" id="PTHR38779">
    <property type="entry name" value="TYPE II SECRETION SYSTEM PROTEIN I-RELATED"/>
    <property type="match status" value="1"/>
</dbReference>
<comment type="similarity">
    <text evidence="2 9">Belongs to the GSP I family.</text>
</comment>
<keyword evidence="5 9" id="KW-0997">Cell inner membrane</keyword>
<evidence type="ECO:0000313" key="13">
    <source>
        <dbReference type="Proteomes" id="UP000298656"/>
    </source>
</evidence>
<evidence type="ECO:0000313" key="12">
    <source>
        <dbReference type="EMBL" id="QCP51560.1"/>
    </source>
</evidence>
<dbReference type="OrthoDB" id="5296572at2"/>
<dbReference type="InterPro" id="IPR003413">
    <property type="entry name" value="T2SS_GspI_C"/>
</dbReference>
<dbReference type="GO" id="GO:0005886">
    <property type="term" value="C:plasma membrane"/>
    <property type="evidence" value="ECO:0007669"/>
    <property type="project" value="UniProtKB-SubCell"/>
</dbReference>
<evidence type="ECO:0000256" key="3">
    <source>
        <dbReference type="ARBA" id="ARBA00022475"/>
    </source>
</evidence>
<keyword evidence="4 9" id="KW-0488">Methylation</keyword>
<dbReference type="NCBIfam" id="TIGR02532">
    <property type="entry name" value="IV_pilin_GFxxxE"/>
    <property type="match status" value="1"/>
</dbReference>
<gene>
    <name evidence="12" type="primary">gspI</name>
    <name evidence="12" type="ORF">FAZ95_21785</name>
</gene>
<proteinExistence type="inferred from homology"/>
<feature type="transmembrane region" description="Helical" evidence="9">
    <location>
        <begin position="40"/>
        <end position="63"/>
    </location>
</feature>
<evidence type="ECO:0000256" key="7">
    <source>
        <dbReference type="ARBA" id="ARBA00022989"/>
    </source>
</evidence>
<dbReference type="EMBL" id="CP040077">
    <property type="protein sequence ID" value="QCP51560.1"/>
    <property type="molecule type" value="Genomic_DNA"/>
</dbReference>
<evidence type="ECO:0000256" key="2">
    <source>
        <dbReference type="ARBA" id="ARBA00008358"/>
    </source>
</evidence>